<evidence type="ECO:0000313" key="2">
    <source>
        <dbReference type="Proteomes" id="UP000016927"/>
    </source>
</evidence>
<gene>
    <name evidence="1" type="ORF">NBO_542g0002</name>
</gene>
<name>R0KN77_NOSB1</name>
<dbReference type="Proteomes" id="UP000016927">
    <property type="component" value="Unassembled WGS sequence"/>
</dbReference>
<proteinExistence type="predicted"/>
<reference evidence="1 2" key="1">
    <citation type="journal article" date="2013" name="BMC Genomics">
        <title>Comparative genomics of parasitic silkworm microsporidia reveal an association between genome expansion and host adaptation.</title>
        <authorList>
            <person name="Pan G."/>
            <person name="Xu J."/>
            <person name="Li T."/>
            <person name="Xia Q."/>
            <person name="Liu S.L."/>
            <person name="Zhang G."/>
            <person name="Li S."/>
            <person name="Li C."/>
            <person name="Liu H."/>
            <person name="Yang L."/>
            <person name="Liu T."/>
            <person name="Zhang X."/>
            <person name="Wu Z."/>
            <person name="Fan W."/>
            <person name="Dang X."/>
            <person name="Xiang H."/>
            <person name="Tao M."/>
            <person name="Li Y."/>
            <person name="Hu J."/>
            <person name="Li Z."/>
            <person name="Lin L."/>
            <person name="Luo J."/>
            <person name="Geng L."/>
            <person name="Wang L."/>
            <person name="Long M."/>
            <person name="Wan Y."/>
            <person name="He N."/>
            <person name="Zhang Z."/>
            <person name="Lu C."/>
            <person name="Keeling P.J."/>
            <person name="Wang J."/>
            <person name="Xiang Z."/>
            <person name="Zhou Z."/>
        </authorList>
    </citation>
    <scope>NUCLEOTIDE SEQUENCE [LARGE SCALE GENOMIC DNA]</scope>
    <source>
        <strain evidence="2">CQ1 / CVCC 102059</strain>
    </source>
</reference>
<dbReference type="HOGENOM" id="CLU_756696_0_0_1"/>
<accession>R0KN77</accession>
<dbReference type="EMBL" id="KB909449">
    <property type="protein sequence ID" value="EOB12116.1"/>
    <property type="molecule type" value="Genomic_DNA"/>
</dbReference>
<keyword evidence="2" id="KW-1185">Reference proteome</keyword>
<protein>
    <submittedName>
        <fullName evidence="1">Uncharacterized protein</fullName>
    </submittedName>
</protein>
<organism evidence="1 2">
    <name type="scientific">Nosema bombycis (strain CQ1 / CVCC 102059)</name>
    <name type="common">Microsporidian parasite</name>
    <name type="synonym">Pebrine of silkworm</name>
    <dbReference type="NCBI Taxonomy" id="578461"/>
    <lineage>
        <taxon>Eukaryota</taxon>
        <taxon>Fungi</taxon>
        <taxon>Fungi incertae sedis</taxon>
        <taxon>Microsporidia</taxon>
        <taxon>Nosematidae</taxon>
        <taxon>Nosema</taxon>
    </lineage>
</organism>
<dbReference type="VEuPathDB" id="MicrosporidiaDB:NBO_542g0002"/>
<evidence type="ECO:0000313" key="1">
    <source>
        <dbReference type="EMBL" id="EOB12116.1"/>
    </source>
</evidence>
<dbReference type="AlphaFoldDB" id="R0KN77"/>
<sequence length="370" mass="43599">MVFKKLLTYLLIVCTSDNSINRKRTFDSAQNVSSLRLQNCDSIEDQPLDLSTKRIKIEENLPTENSSISNEDVDNINDENIETQFIGAFKKLLIVTLNVLNSVFCIYERSLLDLSNCKELELENLKMRVDWYVRYLQESENFIIYRNINTESAFTTYFETFKSESMFNENFDKQTYNKLVHELERTGLRSLLYTLIFAVKESGLTAPNGVLICALLISGVYKTDSIPKYRHFLIYLICAHKNIVVLNSQIDSDYKLRSLKQIKDRIYKKMCDFLFPETKCAKCEEILHLTENFNNKNYWFNEPSVILLMQYINRKHMTELDFIFESLNNYKATDNKKTKDLVSEYYLHMFILFHVERSLLDKTSQVMFST</sequence>